<dbReference type="InParanoid" id="K5WNQ7"/>
<dbReference type="KEGG" id="pco:PHACADRAFT_133615"/>
<dbReference type="PANTHER" id="PTHR48420:SF1">
    <property type="entry name" value="NON-HAEM DIOXYGENASE N-TERMINAL DOMAIN-CONTAINING PROTEIN"/>
    <property type="match status" value="1"/>
</dbReference>
<dbReference type="PANTHER" id="PTHR48420">
    <property type="entry name" value="NON-HAEM DIOXYGENASE N-TERMINAL DOMAIN-CONTAINING PROTEIN"/>
    <property type="match status" value="1"/>
</dbReference>
<sequence>MTVGSVLRRSLATVASGTRAVRQRPVEYTSEGAVSISYEALQSEPLSLAPSIEKAFGHQPDSLGIIVVRDLPEHYFGARERLLKLAYAFASLNEPTRERYADPKSRYSFGWSHGKEIMNGKPDVLKGSYYANPVMDEPDISKELRDAYPEYYGKNIWPKDVEAVQNFETSFKSLGRLVFDIGCDLAAACQPFGTT</sequence>
<name>K5WNQ7_PHACS</name>
<dbReference type="EMBL" id="JH930468">
    <property type="protein sequence ID" value="EKM60814.1"/>
    <property type="molecule type" value="Genomic_DNA"/>
</dbReference>
<keyword evidence="2" id="KW-1185">Reference proteome</keyword>
<proteinExistence type="predicted"/>
<reference evidence="1 2" key="1">
    <citation type="journal article" date="2012" name="BMC Genomics">
        <title>Comparative genomics of the white-rot fungi, Phanerochaete carnosa and P. chrysosporium, to elucidate the genetic basis of the distinct wood types they colonize.</title>
        <authorList>
            <person name="Suzuki H."/>
            <person name="MacDonald J."/>
            <person name="Syed K."/>
            <person name="Salamov A."/>
            <person name="Hori C."/>
            <person name="Aerts A."/>
            <person name="Henrissat B."/>
            <person name="Wiebenga A."/>
            <person name="vanKuyk P.A."/>
            <person name="Barry K."/>
            <person name="Lindquist E."/>
            <person name="LaButti K."/>
            <person name="Lapidus A."/>
            <person name="Lucas S."/>
            <person name="Coutinho P."/>
            <person name="Gong Y."/>
            <person name="Samejima M."/>
            <person name="Mahadevan R."/>
            <person name="Abou-Zaid M."/>
            <person name="de Vries R.P."/>
            <person name="Igarashi K."/>
            <person name="Yadav J.S."/>
            <person name="Grigoriev I.V."/>
            <person name="Master E.R."/>
        </authorList>
    </citation>
    <scope>NUCLEOTIDE SEQUENCE [LARGE SCALE GENOMIC DNA]</scope>
    <source>
        <strain evidence="1 2">HHB-10118-sp</strain>
    </source>
</reference>
<dbReference type="RefSeq" id="XP_007390260.1">
    <property type="nucleotide sequence ID" value="XM_007390198.1"/>
</dbReference>
<dbReference type="SUPFAM" id="SSF51197">
    <property type="entry name" value="Clavaminate synthase-like"/>
    <property type="match status" value="1"/>
</dbReference>
<accession>K5WNQ7</accession>
<dbReference type="AlphaFoldDB" id="K5WNQ7"/>
<evidence type="ECO:0000313" key="2">
    <source>
        <dbReference type="Proteomes" id="UP000008370"/>
    </source>
</evidence>
<dbReference type="Proteomes" id="UP000008370">
    <property type="component" value="Unassembled WGS sequence"/>
</dbReference>
<protein>
    <recommendedName>
        <fullName evidence="3">Non-haem dioxygenase N-terminal domain-containing protein</fullName>
    </recommendedName>
</protein>
<evidence type="ECO:0000313" key="1">
    <source>
        <dbReference type="EMBL" id="EKM60814.1"/>
    </source>
</evidence>
<dbReference type="Gene3D" id="2.60.120.330">
    <property type="entry name" value="B-lactam Antibiotic, Isopenicillin N Synthase, Chain"/>
    <property type="match status" value="1"/>
</dbReference>
<dbReference type="GeneID" id="18908273"/>
<dbReference type="OrthoDB" id="438224at2759"/>
<gene>
    <name evidence="1" type="ORF">PHACADRAFT_133615</name>
</gene>
<organism evidence="1 2">
    <name type="scientific">Phanerochaete carnosa (strain HHB-10118-sp)</name>
    <name type="common">White-rot fungus</name>
    <name type="synonym">Peniophora carnosa</name>
    <dbReference type="NCBI Taxonomy" id="650164"/>
    <lineage>
        <taxon>Eukaryota</taxon>
        <taxon>Fungi</taxon>
        <taxon>Dikarya</taxon>
        <taxon>Basidiomycota</taxon>
        <taxon>Agaricomycotina</taxon>
        <taxon>Agaricomycetes</taxon>
        <taxon>Polyporales</taxon>
        <taxon>Phanerochaetaceae</taxon>
        <taxon>Phanerochaete</taxon>
    </lineage>
</organism>
<evidence type="ECO:0008006" key="3">
    <source>
        <dbReference type="Google" id="ProtNLM"/>
    </source>
</evidence>
<dbReference type="HOGENOM" id="CLU_1559364_0_0_1"/>
<dbReference type="InterPro" id="IPR027443">
    <property type="entry name" value="IPNS-like_sf"/>
</dbReference>